<organism evidence="3 4">
    <name type="scientific">Orbilia ellipsospora</name>
    <dbReference type="NCBI Taxonomy" id="2528407"/>
    <lineage>
        <taxon>Eukaryota</taxon>
        <taxon>Fungi</taxon>
        <taxon>Dikarya</taxon>
        <taxon>Ascomycota</taxon>
        <taxon>Pezizomycotina</taxon>
        <taxon>Orbiliomycetes</taxon>
        <taxon>Orbiliales</taxon>
        <taxon>Orbiliaceae</taxon>
        <taxon>Orbilia</taxon>
    </lineage>
</organism>
<keyword evidence="2" id="KW-1133">Transmembrane helix</keyword>
<keyword evidence="2" id="KW-0472">Membrane</keyword>
<keyword evidence="2" id="KW-0812">Transmembrane</keyword>
<sequence>MPRYENTDPAERAHYLNLLVHGKRYEIQKKRAQSLVDPPDLNKPLPPISLTQNGEPISPYTITWDPPLPSGERYAANIRLEELGRGRSSGKKPPPSAWWDVRQYVTKNSHQSVKEGDTDSESSGELETIWVEVDWEERINRELPPLPPRKDQKYRRPDGQINEWKLFKRYCLNSRDSTPSDQGRERRRAEADEDEEEDNDTGRASKRETTMIMWVSYGVLILIISFIIAFITWIVNHQPPSKAFGPGVGNFTRGVGFNSTKNWAGSNT</sequence>
<protein>
    <submittedName>
        <fullName evidence="3">Uncharacterized protein</fullName>
    </submittedName>
</protein>
<proteinExistence type="predicted"/>
<dbReference type="EMBL" id="JAVHJO010000001">
    <property type="protein sequence ID" value="KAK6543487.1"/>
    <property type="molecule type" value="Genomic_DNA"/>
</dbReference>
<name>A0AAV9XRD6_9PEZI</name>
<evidence type="ECO:0000313" key="3">
    <source>
        <dbReference type="EMBL" id="KAK6543487.1"/>
    </source>
</evidence>
<evidence type="ECO:0000256" key="1">
    <source>
        <dbReference type="SAM" id="MobiDB-lite"/>
    </source>
</evidence>
<accession>A0AAV9XRD6</accession>
<reference evidence="3 4" key="1">
    <citation type="submission" date="2019-10" db="EMBL/GenBank/DDBJ databases">
        <authorList>
            <person name="Palmer J.M."/>
        </authorList>
    </citation>
    <scope>NUCLEOTIDE SEQUENCE [LARGE SCALE GENOMIC DNA]</scope>
    <source>
        <strain evidence="3 4">TWF694</strain>
    </source>
</reference>
<gene>
    <name evidence="3" type="ORF">TWF694_000233</name>
</gene>
<dbReference type="AlphaFoldDB" id="A0AAV9XRD6"/>
<comment type="caution">
    <text evidence="3">The sequence shown here is derived from an EMBL/GenBank/DDBJ whole genome shotgun (WGS) entry which is preliminary data.</text>
</comment>
<feature type="region of interest" description="Disordered" evidence="1">
    <location>
        <begin position="175"/>
        <end position="204"/>
    </location>
</feature>
<evidence type="ECO:0000313" key="4">
    <source>
        <dbReference type="Proteomes" id="UP001365542"/>
    </source>
</evidence>
<evidence type="ECO:0000256" key="2">
    <source>
        <dbReference type="SAM" id="Phobius"/>
    </source>
</evidence>
<dbReference type="Proteomes" id="UP001365542">
    <property type="component" value="Unassembled WGS sequence"/>
</dbReference>
<feature type="transmembrane region" description="Helical" evidence="2">
    <location>
        <begin position="212"/>
        <end position="235"/>
    </location>
</feature>
<keyword evidence="4" id="KW-1185">Reference proteome</keyword>